<reference evidence="1" key="1">
    <citation type="journal article" date="2024" name="J. Gen. Virol.">
        <title>Novel phages of Pseudomonas syringae unveil numerous potential auxiliary metabolic genes.</title>
        <authorList>
            <person name="Feltin C."/>
            <person name="Garneau J.R."/>
            <person name="Morris C.E."/>
            <person name="Berard A."/>
            <person name="Torres-Barcelo C."/>
        </authorList>
    </citation>
    <scope>NUCLEOTIDE SEQUENCE</scope>
</reference>
<evidence type="ECO:0000313" key="1">
    <source>
        <dbReference type="EMBL" id="XAI69306.1"/>
    </source>
</evidence>
<proteinExistence type="predicted"/>
<gene>
    <name evidence="1" type="ORF">Pyxpy01_00008</name>
</gene>
<accession>A0AAU6VXF4</accession>
<name>A0AAU6VXF4_9VIRU</name>
<dbReference type="EMBL" id="PP179310">
    <property type="protein sequence ID" value="XAI69306.1"/>
    <property type="molecule type" value="Genomic_DNA"/>
</dbReference>
<organism evidence="1">
    <name type="scientific">Pseudomonas phage Pyxpy01</name>
    <dbReference type="NCBI Taxonomy" id="3138546"/>
    <lineage>
        <taxon>Viruses</taxon>
    </lineage>
</organism>
<protein>
    <submittedName>
        <fullName evidence="1">RNA polymerase</fullName>
    </submittedName>
</protein>
<sequence length="154" mass="17160">MGFSIKFENKIPALMKRLDKLNSMEVEVGFFEEERYGPENHNLPVATVAAYNEFGTRYNPRRPFMSDTFSDKMSQLFMARGMADVFTQTIKGDSVLSKLRSLGDTSAELMKVSIQQYAAAGGNSAATIKLKGGRDTPLIDTGKMLESVKFQINQ</sequence>